<keyword evidence="3" id="KW-1185">Reference proteome</keyword>
<protein>
    <submittedName>
        <fullName evidence="2">Uncharacterized protein</fullName>
    </submittedName>
</protein>
<accession>A0A2P4SWV2</accession>
<sequence length="191" mass="21467">HTGEKRSLSAVSKKKGKPQLEKSSLKVLSNTAGIVRPNLSLVAFTCLLSTFVIISIKYMFAAWNYCLCLHSIFVHSCLFVLVHLERNKHANYLHREKAKKTDCRLNNRTNGVRVAASQHIRTGTAKGKVFPPKLIVEFSFARLFMLGYFYLKLSNLSTWRSSIMASVISLQLSSSSDVESAHEELCKDCLV</sequence>
<comment type="caution">
    <text evidence="2">The sequence shown here is derived from an EMBL/GenBank/DDBJ whole genome shotgun (WGS) entry which is preliminary data.</text>
</comment>
<keyword evidence="1" id="KW-0472">Membrane</keyword>
<gene>
    <name evidence="2" type="ORF">CIB84_007646</name>
</gene>
<evidence type="ECO:0000256" key="1">
    <source>
        <dbReference type="SAM" id="Phobius"/>
    </source>
</evidence>
<dbReference type="EMBL" id="PPHD01018750">
    <property type="protein sequence ID" value="POI28604.1"/>
    <property type="molecule type" value="Genomic_DNA"/>
</dbReference>
<name>A0A2P4SWV2_BAMTH</name>
<feature type="transmembrane region" description="Helical" evidence="1">
    <location>
        <begin position="39"/>
        <end position="56"/>
    </location>
</feature>
<dbReference type="AlphaFoldDB" id="A0A2P4SWV2"/>
<keyword evidence="1" id="KW-1133">Transmembrane helix</keyword>
<organism evidence="2 3">
    <name type="scientific">Bambusicola thoracicus</name>
    <name type="common">Chinese bamboo-partridge</name>
    <name type="synonym">Perdix thoracica</name>
    <dbReference type="NCBI Taxonomy" id="9083"/>
    <lineage>
        <taxon>Eukaryota</taxon>
        <taxon>Metazoa</taxon>
        <taxon>Chordata</taxon>
        <taxon>Craniata</taxon>
        <taxon>Vertebrata</taxon>
        <taxon>Euteleostomi</taxon>
        <taxon>Archelosauria</taxon>
        <taxon>Archosauria</taxon>
        <taxon>Dinosauria</taxon>
        <taxon>Saurischia</taxon>
        <taxon>Theropoda</taxon>
        <taxon>Coelurosauria</taxon>
        <taxon>Aves</taxon>
        <taxon>Neognathae</taxon>
        <taxon>Galloanserae</taxon>
        <taxon>Galliformes</taxon>
        <taxon>Phasianidae</taxon>
        <taxon>Perdicinae</taxon>
        <taxon>Bambusicola</taxon>
    </lineage>
</organism>
<proteinExistence type="predicted"/>
<dbReference type="Proteomes" id="UP000237246">
    <property type="component" value="Unassembled WGS sequence"/>
</dbReference>
<evidence type="ECO:0000313" key="2">
    <source>
        <dbReference type="EMBL" id="POI28604.1"/>
    </source>
</evidence>
<feature type="transmembrane region" description="Helical" evidence="1">
    <location>
        <begin position="62"/>
        <end position="84"/>
    </location>
</feature>
<evidence type="ECO:0000313" key="3">
    <source>
        <dbReference type="Proteomes" id="UP000237246"/>
    </source>
</evidence>
<feature type="non-terminal residue" evidence="2">
    <location>
        <position position="1"/>
    </location>
</feature>
<keyword evidence="1" id="KW-0812">Transmembrane</keyword>
<reference evidence="2 3" key="1">
    <citation type="submission" date="2018-01" db="EMBL/GenBank/DDBJ databases">
        <title>Comparison of the Chinese Bamboo Partridge and Red Junglefowl genome sequences highlights the importance of demography in genome evolution.</title>
        <authorList>
            <person name="Tiley G.P."/>
            <person name="Kimball R.T."/>
            <person name="Braun E.L."/>
            <person name="Burleigh J.G."/>
        </authorList>
    </citation>
    <scope>NUCLEOTIDE SEQUENCE [LARGE SCALE GENOMIC DNA]</scope>
    <source>
        <strain evidence="2">RTK389</strain>
        <tissue evidence="2">Blood</tissue>
    </source>
</reference>